<dbReference type="AlphaFoldDB" id="R4XC52"/>
<dbReference type="GO" id="GO:0006511">
    <property type="term" value="P:ubiquitin-dependent protein catabolic process"/>
    <property type="evidence" value="ECO:0007669"/>
    <property type="project" value="InterPro"/>
</dbReference>
<feature type="compositionally biased region" description="Basic and acidic residues" evidence="4">
    <location>
        <begin position="319"/>
        <end position="332"/>
    </location>
</feature>
<dbReference type="OrthoDB" id="422728at2759"/>
<dbReference type="Pfam" id="PF24842">
    <property type="entry name" value="UFD1_N2"/>
    <property type="match status" value="1"/>
</dbReference>
<dbReference type="Gene3D" id="3.10.330.10">
    <property type="match status" value="1"/>
</dbReference>
<reference evidence="7 8" key="1">
    <citation type="journal article" date="2013" name="MBio">
        <title>Genome sequencing of the plant pathogen Taphrina deformans, the causal agent of peach leaf curl.</title>
        <authorList>
            <person name="Cisse O.H."/>
            <person name="Almeida J.M.G.C.F."/>
            <person name="Fonseca A."/>
            <person name="Kumar A.A."/>
            <person name="Salojaervi J."/>
            <person name="Overmyer K."/>
            <person name="Hauser P.M."/>
            <person name="Pagni M."/>
        </authorList>
    </citation>
    <scope>NUCLEOTIDE SEQUENCE [LARGE SCALE GENOMIC DNA]</scope>
    <source>
        <strain evidence="8">PYCC 5710 / ATCC 11124 / CBS 356.35 / IMI 108563 / JCM 9778 / NBRC 8474</strain>
    </source>
</reference>
<evidence type="ECO:0000256" key="2">
    <source>
        <dbReference type="ARBA" id="ARBA00022786"/>
    </source>
</evidence>
<evidence type="ECO:0000313" key="8">
    <source>
        <dbReference type="Proteomes" id="UP000013776"/>
    </source>
</evidence>
<protein>
    <recommendedName>
        <fullName evidence="3">Ubiquitin fusion degradation protein 1</fullName>
    </recommendedName>
</protein>
<gene>
    <name evidence="7" type="ORF">TAPDE_003625</name>
</gene>
<dbReference type="GO" id="GO:0036503">
    <property type="term" value="P:ERAD pathway"/>
    <property type="evidence" value="ECO:0007669"/>
    <property type="project" value="TreeGrafter"/>
</dbReference>
<dbReference type="Gene3D" id="2.40.40.50">
    <property type="entry name" value="Ubiquitin fusion degradation protein UFD1, N-terminal domain"/>
    <property type="match status" value="1"/>
</dbReference>
<feature type="domain" description="Ubiquitin fusion degradation protein UFD1 N-terminal subdomain 2" evidence="6">
    <location>
        <begin position="113"/>
        <end position="191"/>
    </location>
</feature>
<evidence type="ECO:0000259" key="6">
    <source>
        <dbReference type="Pfam" id="PF24842"/>
    </source>
</evidence>
<sequence length="332" mass="36626">MNFGSPWSRANQRYDEYFRCYSSAMLAGPQRDNVNFGGKVILPPSALDKLTRLNIAYPMQFELRNNRKETISHAGVLEFIAEEGRIYLPHWMMKTLKLEEGDLLQVLTTDLPQGTFVQLEPQSPDFLNISDPKAVLENTMRNFSTLTKGDIFQFSYNESVYDIAVLQVKPESANMAISVIETDLSVDFATPKGYVEPERMAKPTGGAIKTPGGIGAKIGYEQLKQVSDKPARFAVGGQRLSGKAVANVLVVPTKADPGAPPAPLRLPSGTLFFGYELRLPKDPDAAAKAEKQKDVKSFAGRGQSIKDSARASKSQQSRASRDHDMHEVIEVD</sequence>
<dbReference type="FunFam" id="2.40.40.50:FF:000001">
    <property type="entry name" value="Ubiquitin fusion degradation protein 1 homolog"/>
    <property type="match status" value="1"/>
</dbReference>
<dbReference type="InterPro" id="IPR055418">
    <property type="entry name" value="UFD1_N2"/>
</dbReference>
<dbReference type="InterPro" id="IPR042299">
    <property type="entry name" value="Ufd1-like_Nn"/>
</dbReference>
<feature type="region of interest" description="Disordered" evidence="4">
    <location>
        <begin position="284"/>
        <end position="332"/>
    </location>
</feature>
<name>R4XC52_TAPDE</name>
<evidence type="ECO:0000313" key="7">
    <source>
        <dbReference type="EMBL" id="CCG83401.1"/>
    </source>
</evidence>
<dbReference type="VEuPathDB" id="FungiDB:TAPDE_003625"/>
<keyword evidence="2" id="KW-0833">Ubl conjugation pathway</keyword>
<evidence type="ECO:0000256" key="1">
    <source>
        <dbReference type="ARBA" id="ARBA00006043"/>
    </source>
</evidence>
<dbReference type="eggNOG" id="KOG1816">
    <property type="taxonomic scope" value="Eukaryota"/>
</dbReference>
<evidence type="ECO:0000259" key="5">
    <source>
        <dbReference type="Pfam" id="PF03152"/>
    </source>
</evidence>
<dbReference type="GO" id="GO:0031593">
    <property type="term" value="F:polyubiquitin modification-dependent protein binding"/>
    <property type="evidence" value="ECO:0007669"/>
    <property type="project" value="TreeGrafter"/>
</dbReference>
<evidence type="ECO:0000256" key="3">
    <source>
        <dbReference type="ARBA" id="ARBA00074895"/>
    </source>
</evidence>
<accession>R4XC52</accession>
<dbReference type="GO" id="GO:0032182">
    <property type="term" value="F:ubiquitin-like protein binding"/>
    <property type="evidence" value="ECO:0007669"/>
    <property type="project" value="UniProtKB-ARBA"/>
</dbReference>
<comment type="caution">
    <text evidence="7">The sequence shown here is derived from an EMBL/GenBank/DDBJ whole genome shotgun (WGS) entry which is preliminary data.</text>
</comment>
<proteinExistence type="inferred from homology"/>
<dbReference type="Pfam" id="PF03152">
    <property type="entry name" value="UFD1_N1"/>
    <property type="match status" value="1"/>
</dbReference>
<dbReference type="EMBL" id="CAHR02000144">
    <property type="protein sequence ID" value="CCG83401.1"/>
    <property type="molecule type" value="Genomic_DNA"/>
</dbReference>
<keyword evidence="8" id="KW-1185">Reference proteome</keyword>
<comment type="similarity">
    <text evidence="1">Belongs to the UFD1 family.</text>
</comment>
<dbReference type="PANTHER" id="PTHR12555">
    <property type="entry name" value="UBIQUITIN FUSION DEGRADATON PROTEIN 1"/>
    <property type="match status" value="1"/>
</dbReference>
<dbReference type="GO" id="GO:0034098">
    <property type="term" value="C:VCP-NPL4-UFD1 AAA ATPase complex"/>
    <property type="evidence" value="ECO:0007669"/>
    <property type="project" value="TreeGrafter"/>
</dbReference>
<dbReference type="PANTHER" id="PTHR12555:SF13">
    <property type="entry name" value="UBIQUITIN RECOGNITION FACTOR IN ER-ASSOCIATED DEGRADATION PROTEIN 1"/>
    <property type="match status" value="1"/>
</dbReference>
<evidence type="ECO:0000256" key="4">
    <source>
        <dbReference type="SAM" id="MobiDB-lite"/>
    </source>
</evidence>
<dbReference type="InterPro" id="IPR004854">
    <property type="entry name" value="Ufd1-like"/>
</dbReference>
<dbReference type="STRING" id="1097556.R4XC52"/>
<dbReference type="Proteomes" id="UP000013776">
    <property type="component" value="Unassembled WGS sequence"/>
</dbReference>
<feature type="compositionally biased region" description="Basic and acidic residues" evidence="4">
    <location>
        <begin position="284"/>
        <end position="296"/>
    </location>
</feature>
<organism evidence="7 8">
    <name type="scientific">Taphrina deformans (strain PYCC 5710 / ATCC 11124 / CBS 356.35 / IMI 108563 / JCM 9778 / NBRC 8474)</name>
    <name type="common">Peach leaf curl fungus</name>
    <name type="synonym">Lalaria deformans</name>
    <dbReference type="NCBI Taxonomy" id="1097556"/>
    <lineage>
        <taxon>Eukaryota</taxon>
        <taxon>Fungi</taxon>
        <taxon>Dikarya</taxon>
        <taxon>Ascomycota</taxon>
        <taxon>Taphrinomycotina</taxon>
        <taxon>Taphrinomycetes</taxon>
        <taxon>Taphrinales</taxon>
        <taxon>Taphrinaceae</taxon>
        <taxon>Taphrina</taxon>
    </lineage>
</organism>
<feature type="domain" description="Ubiquitin fusion degradation protein UFD1 N-terminal subdomain 1" evidence="5">
    <location>
        <begin position="14"/>
        <end position="112"/>
    </location>
</feature>
<dbReference type="InterPro" id="IPR055417">
    <property type="entry name" value="UFD1_N1"/>
</dbReference>